<dbReference type="OrthoDB" id="5569250at2759"/>
<protein>
    <submittedName>
        <fullName evidence="2">Other 1 kinase</fullName>
    </submittedName>
</protein>
<comment type="caution">
    <text evidence="2">The sequence shown here is derived from an EMBL/GenBank/DDBJ whole genome shotgun (WGS) entry which is preliminary data.</text>
</comment>
<dbReference type="PANTHER" id="PTHR38248">
    <property type="entry name" value="FUNK1 6"/>
    <property type="match status" value="1"/>
</dbReference>
<dbReference type="Gene3D" id="1.10.510.10">
    <property type="entry name" value="Transferase(Phosphotransferase) domain 1"/>
    <property type="match status" value="1"/>
</dbReference>
<keyword evidence="2" id="KW-0418">Kinase</keyword>
<organism evidence="2 3">
    <name type="scientific">Pyrrhoderma noxium</name>
    <dbReference type="NCBI Taxonomy" id="2282107"/>
    <lineage>
        <taxon>Eukaryota</taxon>
        <taxon>Fungi</taxon>
        <taxon>Dikarya</taxon>
        <taxon>Basidiomycota</taxon>
        <taxon>Agaricomycotina</taxon>
        <taxon>Agaricomycetes</taxon>
        <taxon>Hymenochaetales</taxon>
        <taxon>Hymenochaetaceae</taxon>
        <taxon>Pyrrhoderma</taxon>
    </lineage>
</organism>
<dbReference type="STRING" id="2282107.A0A286UK88"/>
<dbReference type="EMBL" id="NBII01000004">
    <property type="protein sequence ID" value="PAV20017.1"/>
    <property type="molecule type" value="Genomic_DNA"/>
</dbReference>
<name>A0A286UK88_9AGAM</name>
<accession>A0A286UK88</accession>
<keyword evidence="2" id="KW-0808">Transferase</keyword>
<dbReference type="InParanoid" id="A0A286UK88"/>
<keyword evidence="3" id="KW-1185">Reference proteome</keyword>
<dbReference type="Pfam" id="PF17667">
    <property type="entry name" value="Pkinase_fungal"/>
    <property type="match status" value="1"/>
</dbReference>
<reference evidence="2 3" key="1">
    <citation type="journal article" date="2017" name="Mol. Ecol.">
        <title>Comparative and population genomic landscape of Phellinus noxius: A hypervariable fungus causing root rot in trees.</title>
        <authorList>
            <person name="Chung C.L."/>
            <person name="Lee T.J."/>
            <person name="Akiba M."/>
            <person name="Lee H.H."/>
            <person name="Kuo T.H."/>
            <person name="Liu D."/>
            <person name="Ke H.M."/>
            <person name="Yokoi T."/>
            <person name="Roa M.B."/>
            <person name="Lu M.J."/>
            <person name="Chang Y.Y."/>
            <person name="Ann P.J."/>
            <person name="Tsai J.N."/>
            <person name="Chen C.Y."/>
            <person name="Tzean S.S."/>
            <person name="Ota Y."/>
            <person name="Hattori T."/>
            <person name="Sahashi N."/>
            <person name="Liou R.F."/>
            <person name="Kikuchi T."/>
            <person name="Tsai I.J."/>
        </authorList>
    </citation>
    <scope>NUCLEOTIDE SEQUENCE [LARGE SCALE GENOMIC DNA]</scope>
    <source>
        <strain evidence="2 3">FFPRI411160</strain>
    </source>
</reference>
<dbReference type="AlphaFoldDB" id="A0A286UK88"/>
<evidence type="ECO:0000313" key="3">
    <source>
        <dbReference type="Proteomes" id="UP000217199"/>
    </source>
</evidence>
<dbReference type="InterPro" id="IPR011009">
    <property type="entry name" value="Kinase-like_dom_sf"/>
</dbReference>
<sequence length="303" mass="35314">MSKIVERLTIGMHTRMMVVLMKEGELESVVSKELSAEAHDPDKWEHVLKWNYPTKNRIHEAVMIINARKVLKAVDDNLAGSSRRSSKKYADSLPRVFDHLKIDDRDKLFRAFLEPNNYEERVLRFIISERLEPITSLTDLEEFKTAFRDIFHVIHYLAVGRDRIKHRDISISNLMCRRLEDGSVQGVLNDWDVASTSHTESDSDHTNMRTGTMPFMSIDLHEDPPLFIWKDLNMNHYFMFYTGSVFRTRMGNSFLRRRGIVLPLTGLDGIPIITMKFTMLKLVYKLTKRSSKMSTSSRKCIDL</sequence>
<evidence type="ECO:0000259" key="1">
    <source>
        <dbReference type="Pfam" id="PF17667"/>
    </source>
</evidence>
<gene>
    <name evidence="2" type="ORF">PNOK_0495100</name>
</gene>
<dbReference type="InterPro" id="IPR040976">
    <property type="entry name" value="Pkinase_fungal"/>
</dbReference>
<dbReference type="GO" id="GO:0016301">
    <property type="term" value="F:kinase activity"/>
    <property type="evidence" value="ECO:0007669"/>
    <property type="project" value="UniProtKB-KW"/>
</dbReference>
<dbReference type="Proteomes" id="UP000217199">
    <property type="component" value="Unassembled WGS sequence"/>
</dbReference>
<feature type="domain" description="Fungal-type protein kinase" evidence="1">
    <location>
        <begin position="86"/>
        <end position="236"/>
    </location>
</feature>
<proteinExistence type="predicted"/>
<dbReference type="PANTHER" id="PTHR38248:SF2">
    <property type="entry name" value="FUNK1 11"/>
    <property type="match status" value="1"/>
</dbReference>
<dbReference type="SUPFAM" id="SSF56112">
    <property type="entry name" value="Protein kinase-like (PK-like)"/>
    <property type="match status" value="1"/>
</dbReference>
<evidence type="ECO:0000313" key="2">
    <source>
        <dbReference type="EMBL" id="PAV20017.1"/>
    </source>
</evidence>